<name>A0A1F8B7U6_9BACT</name>
<reference evidence="2 3" key="1">
    <citation type="journal article" date="2016" name="Nat. Commun.">
        <title>Thousands of microbial genomes shed light on interconnected biogeochemical processes in an aquifer system.</title>
        <authorList>
            <person name="Anantharaman K."/>
            <person name="Brown C.T."/>
            <person name="Hug L.A."/>
            <person name="Sharon I."/>
            <person name="Castelle C.J."/>
            <person name="Probst A.J."/>
            <person name="Thomas B.C."/>
            <person name="Singh A."/>
            <person name="Wilkins M.J."/>
            <person name="Karaoz U."/>
            <person name="Brodie E.L."/>
            <person name="Williams K.H."/>
            <person name="Hubbard S.S."/>
            <person name="Banfield J.F."/>
        </authorList>
    </citation>
    <scope>NUCLEOTIDE SEQUENCE [LARGE SCALE GENOMIC DNA]</scope>
</reference>
<proteinExistence type="predicted"/>
<dbReference type="Proteomes" id="UP000176404">
    <property type="component" value="Unassembled WGS sequence"/>
</dbReference>
<dbReference type="Gene3D" id="1.10.510.10">
    <property type="entry name" value="Transferase(Phosphotransferase) domain 1"/>
    <property type="match status" value="1"/>
</dbReference>
<feature type="domain" description="Aminoglycoside phosphotransferase" evidence="1">
    <location>
        <begin position="33"/>
        <end position="247"/>
    </location>
</feature>
<dbReference type="Gene3D" id="1.20.58.840">
    <property type="match status" value="1"/>
</dbReference>
<evidence type="ECO:0000259" key="1">
    <source>
        <dbReference type="Pfam" id="PF01636"/>
    </source>
</evidence>
<evidence type="ECO:0000313" key="2">
    <source>
        <dbReference type="EMBL" id="OGM59428.1"/>
    </source>
</evidence>
<dbReference type="InterPro" id="IPR011009">
    <property type="entry name" value="Kinase-like_dom_sf"/>
</dbReference>
<dbReference type="Gene3D" id="3.30.200.20">
    <property type="entry name" value="Phosphorylase Kinase, domain 1"/>
    <property type="match status" value="1"/>
</dbReference>
<dbReference type="STRING" id="1802517.A2892_02145"/>
<evidence type="ECO:0000313" key="3">
    <source>
        <dbReference type="Proteomes" id="UP000176404"/>
    </source>
</evidence>
<dbReference type="SUPFAM" id="SSF56112">
    <property type="entry name" value="Protein kinase-like (PK-like)"/>
    <property type="match status" value="1"/>
</dbReference>
<organism evidence="2 3">
    <name type="scientific">Candidatus Woesebacteria bacterium RIFCSPLOWO2_01_FULL_39_10b</name>
    <dbReference type="NCBI Taxonomy" id="1802517"/>
    <lineage>
        <taxon>Bacteria</taxon>
        <taxon>Candidatus Woeseibacteriota</taxon>
    </lineage>
</organism>
<accession>A0A1F8B7U6</accession>
<dbReference type="InterPro" id="IPR002575">
    <property type="entry name" value="Aminoglycoside_PTrfase"/>
</dbReference>
<sequence>MKHDSQNTKRSIIDGLKKHYGITLNSIDFKPVGEESYSYLATGTNNQKYFVKYCEKTNVTKNIDLVNQLLVQLKDFYFVVPPIDVKGKTSFSILTGKIYVYPYIDGEIITIGNEKFEKDLVDKLLNIMVKIHSSKDKITVKLPVEDFNNDFLTDFEKLLILQTDRGARLNTEAVSILKSNEALIRKLINTHTKLEEYYKKDKPYLVLTHGDITGRNIILSEDGLKLVDWDGAMIAPSERDLNFLLDNPHFSVDKYLQKMRMDRYDPKLKEYYGQQWALESIIGNLENLLTMELTSEDQAEYIDEAKEYLGYYQ</sequence>
<dbReference type="AlphaFoldDB" id="A0A1F8B7U6"/>
<dbReference type="EMBL" id="MGHD01000019">
    <property type="protein sequence ID" value="OGM59428.1"/>
    <property type="molecule type" value="Genomic_DNA"/>
</dbReference>
<gene>
    <name evidence="2" type="ORF">A2892_02145</name>
</gene>
<protein>
    <recommendedName>
        <fullName evidence="1">Aminoglycoside phosphotransferase domain-containing protein</fullName>
    </recommendedName>
</protein>
<dbReference type="Pfam" id="PF01636">
    <property type="entry name" value="APH"/>
    <property type="match status" value="1"/>
</dbReference>
<comment type="caution">
    <text evidence="2">The sequence shown here is derived from an EMBL/GenBank/DDBJ whole genome shotgun (WGS) entry which is preliminary data.</text>
</comment>